<organism evidence="1 2">
    <name type="scientific">Candidatus Staskawiczbacteria bacterium RIFCSPHIGHO2_01_FULL_39_25</name>
    <dbReference type="NCBI Taxonomy" id="1802202"/>
    <lineage>
        <taxon>Bacteria</taxon>
        <taxon>Candidatus Staskawicziibacteriota</taxon>
    </lineage>
</organism>
<reference evidence="1 2" key="1">
    <citation type="journal article" date="2016" name="Nat. Commun.">
        <title>Thousands of microbial genomes shed light on interconnected biogeochemical processes in an aquifer system.</title>
        <authorList>
            <person name="Anantharaman K."/>
            <person name="Brown C.T."/>
            <person name="Hug L.A."/>
            <person name="Sharon I."/>
            <person name="Castelle C.J."/>
            <person name="Probst A.J."/>
            <person name="Thomas B.C."/>
            <person name="Singh A."/>
            <person name="Wilkins M.J."/>
            <person name="Karaoz U."/>
            <person name="Brodie E.L."/>
            <person name="Williams K.H."/>
            <person name="Hubbard S.S."/>
            <person name="Banfield J.F."/>
        </authorList>
    </citation>
    <scope>NUCLEOTIDE SEQUENCE [LARGE SCALE GENOMIC DNA]</scope>
</reference>
<evidence type="ECO:0000313" key="1">
    <source>
        <dbReference type="EMBL" id="OGZ63875.1"/>
    </source>
</evidence>
<dbReference type="STRING" id="1802202.A2730_01135"/>
<accession>A0A1G2HN68</accession>
<sequence length="92" mass="10149">MVTFAQIPIRIIKEQELIIGPLAWDEALKVGGLTIDQSHSSVSFAGDEKDVINRLVAQYERLFGKASHEVCKEAVQDLIAEMAPDQIPSSLK</sequence>
<gene>
    <name evidence="1" type="ORF">A2730_01135</name>
</gene>
<proteinExistence type="predicted"/>
<name>A0A1G2HN68_9BACT</name>
<protein>
    <submittedName>
        <fullName evidence="1">Uncharacterized protein</fullName>
    </submittedName>
</protein>
<comment type="caution">
    <text evidence="1">The sequence shown here is derived from an EMBL/GenBank/DDBJ whole genome shotgun (WGS) entry which is preliminary data.</text>
</comment>
<evidence type="ECO:0000313" key="2">
    <source>
        <dbReference type="Proteomes" id="UP000176855"/>
    </source>
</evidence>
<dbReference type="EMBL" id="MHOO01000011">
    <property type="protein sequence ID" value="OGZ63875.1"/>
    <property type="molecule type" value="Genomic_DNA"/>
</dbReference>
<dbReference type="Proteomes" id="UP000176855">
    <property type="component" value="Unassembled WGS sequence"/>
</dbReference>
<dbReference type="AlphaFoldDB" id="A0A1G2HN68"/>